<dbReference type="EMBL" id="CAJZBQ010000032">
    <property type="protein sequence ID" value="CAG9322575.1"/>
    <property type="molecule type" value="Genomic_DNA"/>
</dbReference>
<feature type="region of interest" description="Disordered" evidence="1">
    <location>
        <begin position="118"/>
        <end position="150"/>
    </location>
</feature>
<dbReference type="AlphaFoldDB" id="A0AAU9JLF2"/>
<protein>
    <submittedName>
        <fullName evidence="2">Uncharacterized protein</fullName>
    </submittedName>
</protein>
<gene>
    <name evidence="2" type="ORF">BSTOLATCC_MIC31701</name>
</gene>
<comment type="caution">
    <text evidence="2">The sequence shown here is derived from an EMBL/GenBank/DDBJ whole genome shotgun (WGS) entry which is preliminary data.</text>
</comment>
<evidence type="ECO:0000256" key="1">
    <source>
        <dbReference type="SAM" id="MobiDB-lite"/>
    </source>
</evidence>
<evidence type="ECO:0000313" key="3">
    <source>
        <dbReference type="Proteomes" id="UP001162131"/>
    </source>
</evidence>
<dbReference type="Proteomes" id="UP001162131">
    <property type="component" value="Unassembled WGS sequence"/>
</dbReference>
<feature type="compositionally biased region" description="Basic and acidic residues" evidence="1">
    <location>
        <begin position="128"/>
        <end position="144"/>
    </location>
</feature>
<evidence type="ECO:0000313" key="2">
    <source>
        <dbReference type="EMBL" id="CAG9322575.1"/>
    </source>
</evidence>
<reference evidence="2" key="1">
    <citation type="submission" date="2021-09" db="EMBL/GenBank/DDBJ databases">
        <authorList>
            <consortium name="AG Swart"/>
            <person name="Singh M."/>
            <person name="Singh A."/>
            <person name="Seah K."/>
            <person name="Emmerich C."/>
        </authorList>
    </citation>
    <scope>NUCLEOTIDE SEQUENCE</scope>
    <source>
        <strain evidence="2">ATCC30299</strain>
    </source>
</reference>
<keyword evidence="3" id="KW-1185">Reference proteome</keyword>
<sequence length="200" mass="23173">MQKNLQVQDSNHKYPQIKAVNRKIPFHRTSLDLQLDKSPVTIKIRKTKSHHFNWAEIPPASPNPANNENGNKVRRLKSFNLRDDNLELDLMKKANSSSKKIYQIRSIQANLAKWSLPASPSKTAIPTWEKEQQPSDSKNNKDSGEGNQKSVKIQKLNWITKIVSNDQKKNTNLQNWFEEAEIDEEKKTEKLLQALNIYFN</sequence>
<name>A0AAU9JLF2_9CILI</name>
<proteinExistence type="predicted"/>
<organism evidence="2 3">
    <name type="scientific">Blepharisma stoltei</name>
    <dbReference type="NCBI Taxonomy" id="1481888"/>
    <lineage>
        <taxon>Eukaryota</taxon>
        <taxon>Sar</taxon>
        <taxon>Alveolata</taxon>
        <taxon>Ciliophora</taxon>
        <taxon>Postciliodesmatophora</taxon>
        <taxon>Heterotrichea</taxon>
        <taxon>Heterotrichida</taxon>
        <taxon>Blepharismidae</taxon>
        <taxon>Blepharisma</taxon>
    </lineage>
</organism>
<accession>A0AAU9JLF2</accession>